<protein>
    <recommendedName>
        <fullName evidence="12">Succinate dehydrogenase [ubiquinone] cytochrome b small subunit</fullName>
    </recommendedName>
</protein>
<evidence type="ECO:0000256" key="1">
    <source>
        <dbReference type="ARBA" id="ARBA00004448"/>
    </source>
</evidence>
<evidence type="ECO:0000256" key="11">
    <source>
        <dbReference type="PIRSR" id="PIRSR607992-2"/>
    </source>
</evidence>
<keyword evidence="3" id="KW-0813">Transport</keyword>
<dbReference type="GeneID" id="63686723"/>
<dbReference type="Proteomes" id="UP000030653">
    <property type="component" value="Unassembled WGS sequence"/>
</dbReference>
<evidence type="ECO:0000256" key="7">
    <source>
        <dbReference type="ARBA" id="ARBA00022989"/>
    </source>
</evidence>
<reference evidence="13 14" key="1">
    <citation type="journal article" date="2012" name="Science">
        <title>The Paleozoic origin of enzymatic lignin decomposition reconstructed from 31 fungal genomes.</title>
        <authorList>
            <person name="Floudas D."/>
            <person name="Binder M."/>
            <person name="Riley R."/>
            <person name="Barry K."/>
            <person name="Blanchette R.A."/>
            <person name="Henrissat B."/>
            <person name="Martinez A.T."/>
            <person name="Otillar R."/>
            <person name="Spatafora J.W."/>
            <person name="Yadav J.S."/>
            <person name="Aerts A."/>
            <person name="Benoit I."/>
            <person name="Boyd A."/>
            <person name="Carlson A."/>
            <person name="Copeland A."/>
            <person name="Coutinho P.M."/>
            <person name="de Vries R.P."/>
            <person name="Ferreira P."/>
            <person name="Findley K."/>
            <person name="Foster B."/>
            <person name="Gaskell J."/>
            <person name="Glotzer D."/>
            <person name="Gorecki P."/>
            <person name="Heitman J."/>
            <person name="Hesse C."/>
            <person name="Hori C."/>
            <person name="Igarashi K."/>
            <person name="Jurgens J.A."/>
            <person name="Kallen N."/>
            <person name="Kersten P."/>
            <person name="Kohler A."/>
            <person name="Kuees U."/>
            <person name="Kumar T.K.A."/>
            <person name="Kuo A."/>
            <person name="LaButti K."/>
            <person name="Larrondo L.F."/>
            <person name="Lindquist E."/>
            <person name="Ling A."/>
            <person name="Lombard V."/>
            <person name="Lucas S."/>
            <person name="Lundell T."/>
            <person name="Martin R."/>
            <person name="McLaughlin D.J."/>
            <person name="Morgenstern I."/>
            <person name="Morin E."/>
            <person name="Murat C."/>
            <person name="Nagy L.G."/>
            <person name="Nolan M."/>
            <person name="Ohm R.A."/>
            <person name="Patyshakuliyeva A."/>
            <person name="Rokas A."/>
            <person name="Ruiz-Duenas F.J."/>
            <person name="Sabat G."/>
            <person name="Salamov A."/>
            <person name="Samejima M."/>
            <person name="Schmutz J."/>
            <person name="Slot J.C."/>
            <person name="St John F."/>
            <person name="Stenlid J."/>
            <person name="Sun H."/>
            <person name="Sun S."/>
            <person name="Syed K."/>
            <person name="Tsang A."/>
            <person name="Wiebenga A."/>
            <person name="Young D."/>
            <person name="Pisabarro A."/>
            <person name="Eastwood D.C."/>
            <person name="Martin F."/>
            <person name="Cullen D."/>
            <person name="Grigoriev I.V."/>
            <person name="Hibbett D.S."/>
        </authorList>
    </citation>
    <scope>NUCLEOTIDE SEQUENCE [LARGE SCALE GENOMIC DNA]</scope>
    <source>
        <strain evidence="13 14">DJM-731 SS1</strain>
    </source>
</reference>
<dbReference type="PANTHER" id="PTHR13337:SF2">
    <property type="entry name" value="SUCCINATE DEHYDROGENASE [UBIQUINONE] CYTOCHROME B SMALL SUBUNIT, MITOCHONDRIAL"/>
    <property type="match status" value="1"/>
</dbReference>
<evidence type="ECO:0000256" key="8">
    <source>
        <dbReference type="ARBA" id="ARBA00023128"/>
    </source>
</evidence>
<evidence type="ECO:0000256" key="2">
    <source>
        <dbReference type="ARBA" id="ARBA00007294"/>
    </source>
</evidence>
<evidence type="ECO:0000313" key="13">
    <source>
        <dbReference type="EMBL" id="EJU05231.1"/>
    </source>
</evidence>
<dbReference type="GO" id="GO:0046872">
    <property type="term" value="F:metal ion binding"/>
    <property type="evidence" value="ECO:0007669"/>
    <property type="project" value="UniProtKB-KW"/>
</dbReference>
<dbReference type="HOGENOM" id="CLU_096618_0_2_1"/>
<evidence type="ECO:0000256" key="3">
    <source>
        <dbReference type="ARBA" id="ARBA00022448"/>
    </source>
</evidence>
<keyword evidence="11" id="KW-0479">Metal-binding</keyword>
<gene>
    <name evidence="13" type="ORF">DACRYDRAFT_19807</name>
</gene>
<evidence type="ECO:0000256" key="12">
    <source>
        <dbReference type="RuleBase" id="RU364031"/>
    </source>
</evidence>
<dbReference type="STRING" id="1858805.M5G4Q3"/>
<keyword evidence="11" id="KW-0408">Iron</keyword>
<sequence length="179" mass="19442">MQALITPRAAAAARNVRAARSIVLAARFNTARPSYTQSTQPKQAEAGAFTYKPGGPIIRGTVNDAVPYPHPSRSHGSYHWSFERLLCAALIPLTGATFVVSGTAHPILDGLLAVSIIVHSHIGFDASLTDYLHPRKFPLIGPLMKWLVRGMTAGALVGLYQFNTNDIGLTEFIKRLWHA</sequence>
<keyword evidence="5 12" id="KW-0999">Mitochondrion inner membrane</keyword>
<keyword evidence="7" id="KW-1133">Transmembrane helix</keyword>
<dbReference type="EMBL" id="JH795856">
    <property type="protein sequence ID" value="EJU05231.1"/>
    <property type="molecule type" value="Genomic_DNA"/>
</dbReference>
<name>M5G4Q3_DACPD</name>
<dbReference type="CDD" id="cd03496">
    <property type="entry name" value="SQR_TypeC_CybS"/>
    <property type="match status" value="1"/>
</dbReference>
<comment type="similarity">
    <text evidence="2 12">Belongs to the CybS family.</text>
</comment>
<organism evidence="13 14">
    <name type="scientific">Dacryopinax primogenitus (strain DJM 731)</name>
    <name type="common">Brown rot fungus</name>
    <dbReference type="NCBI Taxonomy" id="1858805"/>
    <lineage>
        <taxon>Eukaryota</taxon>
        <taxon>Fungi</taxon>
        <taxon>Dikarya</taxon>
        <taxon>Basidiomycota</taxon>
        <taxon>Agaricomycotina</taxon>
        <taxon>Dacrymycetes</taxon>
        <taxon>Dacrymycetales</taxon>
        <taxon>Dacrymycetaceae</taxon>
        <taxon>Dacryopinax</taxon>
    </lineage>
</organism>
<dbReference type="GO" id="GO:0048039">
    <property type="term" value="F:ubiquinone binding"/>
    <property type="evidence" value="ECO:0007669"/>
    <property type="project" value="TreeGrafter"/>
</dbReference>
<dbReference type="GO" id="GO:0020037">
    <property type="term" value="F:heme binding"/>
    <property type="evidence" value="ECO:0007669"/>
    <property type="project" value="TreeGrafter"/>
</dbReference>
<dbReference type="InterPro" id="IPR034804">
    <property type="entry name" value="SQR/QFR_C/D"/>
</dbReference>
<dbReference type="OrthoDB" id="18577at2759"/>
<evidence type="ECO:0000313" key="14">
    <source>
        <dbReference type="Proteomes" id="UP000030653"/>
    </source>
</evidence>
<dbReference type="GO" id="GO:0006099">
    <property type="term" value="P:tricarboxylic acid cycle"/>
    <property type="evidence" value="ECO:0007669"/>
    <property type="project" value="TreeGrafter"/>
</dbReference>
<evidence type="ECO:0000256" key="6">
    <source>
        <dbReference type="ARBA" id="ARBA00022946"/>
    </source>
</evidence>
<feature type="binding site" evidence="10">
    <location>
        <position position="131"/>
    </location>
    <ligand>
        <name>a ubiquinone</name>
        <dbReference type="ChEBI" id="CHEBI:16389"/>
        <note>ligand shared with IP/SDHB</note>
    </ligand>
</feature>
<dbReference type="GO" id="GO:0006121">
    <property type="term" value="P:mitochondrial electron transport, succinate to ubiquinone"/>
    <property type="evidence" value="ECO:0007669"/>
    <property type="project" value="TreeGrafter"/>
</dbReference>
<keyword evidence="6 12" id="KW-0809">Transit peptide</keyword>
<proteinExistence type="inferred from homology"/>
<keyword evidence="8 12" id="KW-0496">Mitochondrion</keyword>
<comment type="subcellular location">
    <subcellularLocation>
        <location evidence="1 12">Mitochondrion inner membrane</location>
        <topology evidence="1 12">Multi-pass membrane protein</topology>
    </subcellularLocation>
</comment>
<dbReference type="OMA" id="SEGSYHW"/>
<dbReference type="InterPro" id="IPR007992">
    <property type="entry name" value="CybS"/>
</dbReference>
<dbReference type="Gene3D" id="1.20.1300.10">
    <property type="entry name" value="Fumarate reductase/succinate dehydrogenase, transmembrane subunit"/>
    <property type="match status" value="1"/>
</dbReference>
<dbReference type="RefSeq" id="XP_040632125.1">
    <property type="nucleotide sequence ID" value="XM_040771661.1"/>
</dbReference>
<dbReference type="Pfam" id="PF05328">
    <property type="entry name" value="CybS"/>
    <property type="match status" value="1"/>
</dbReference>
<evidence type="ECO:0000256" key="4">
    <source>
        <dbReference type="ARBA" id="ARBA00022692"/>
    </source>
</evidence>
<dbReference type="PANTHER" id="PTHR13337">
    <property type="entry name" value="SUCCINATE DEHYDROGENASE"/>
    <property type="match status" value="1"/>
</dbReference>
<dbReference type="AlphaFoldDB" id="M5G4Q3"/>
<evidence type="ECO:0000256" key="9">
    <source>
        <dbReference type="ARBA" id="ARBA00023136"/>
    </source>
</evidence>
<dbReference type="GO" id="GO:0005743">
    <property type="term" value="C:mitochondrial inner membrane"/>
    <property type="evidence" value="ECO:0007669"/>
    <property type="project" value="UniProtKB-SubCell"/>
</dbReference>
<keyword evidence="9 12" id="KW-0472">Membrane</keyword>
<evidence type="ECO:0000256" key="5">
    <source>
        <dbReference type="ARBA" id="ARBA00022792"/>
    </source>
</evidence>
<keyword evidence="14" id="KW-1185">Reference proteome</keyword>
<accession>M5G4Q3</accession>
<feature type="binding site" description="axial binding residue" evidence="11">
    <location>
        <position position="119"/>
    </location>
    <ligand>
        <name>heme b</name>
        <dbReference type="ChEBI" id="CHEBI:60344"/>
        <note>ligand shared with SDHC</note>
    </ligand>
    <ligandPart>
        <name>Fe</name>
        <dbReference type="ChEBI" id="CHEBI:18248"/>
    </ligandPart>
</feature>
<keyword evidence="4" id="KW-0812">Transmembrane</keyword>
<evidence type="ECO:0000256" key="10">
    <source>
        <dbReference type="PIRSR" id="PIRSR607992-1"/>
    </source>
</evidence>